<protein>
    <submittedName>
        <fullName evidence="3">Anthranilate 1,2-dioxygenase</fullName>
    </submittedName>
</protein>
<comment type="similarity">
    <text evidence="1">Belongs to the bacterial ring-hydroxylating dioxygenase beta subunit family.</text>
</comment>
<gene>
    <name evidence="3" type="ORF">CW354_12205</name>
</gene>
<dbReference type="Gene3D" id="3.10.450.50">
    <property type="match status" value="1"/>
</dbReference>
<proteinExistence type="inferred from homology"/>
<dbReference type="AlphaFoldDB" id="A0A2S7K4E1"/>
<evidence type="ECO:0000256" key="2">
    <source>
        <dbReference type="ARBA" id="ARBA00023002"/>
    </source>
</evidence>
<organism evidence="3 4">
    <name type="scientific">Hyphococcus luteus</name>
    <dbReference type="NCBI Taxonomy" id="2058213"/>
    <lineage>
        <taxon>Bacteria</taxon>
        <taxon>Pseudomonadati</taxon>
        <taxon>Pseudomonadota</taxon>
        <taxon>Alphaproteobacteria</taxon>
        <taxon>Parvularculales</taxon>
        <taxon>Parvularculaceae</taxon>
        <taxon>Hyphococcus</taxon>
    </lineage>
</organism>
<name>A0A2S7K4E1_9PROT</name>
<dbReference type="CDD" id="cd00667">
    <property type="entry name" value="ring_hydroxylating_dioxygenases_beta"/>
    <property type="match status" value="1"/>
</dbReference>
<dbReference type="Pfam" id="PF00866">
    <property type="entry name" value="Ring_hydroxyl_B"/>
    <property type="match status" value="1"/>
</dbReference>
<accession>A0A2S7K4E1</accession>
<keyword evidence="2" id="KW-0560">Oxidoreductase</keyword>
<sequence length="205" mass="23681">MAAPSVFGLVSLSPSPVQSVSPRMNLYWKMARYLSGEPEHRELMKMTFESDAQLQAEISLLFSQYAACIDNDRLEKWPEFFVEQCFYKIQSRENHDRKLPISAMECDSKNMLVDRIVSLREANIFAEHMYRHIISIPLILSKSENEIATQTNYLVISTLQSGISHIFSAGRYQDRLVRIDGQLKFVERIVIFDTNSIRTQIVTPI</sequence>
<reference evidence="3 4" key="1">
    <citation type="submission" date="2017-12" db="EMBL/GenBank/DDBJ databases">
        <authorList>
            <person name="Hurst M.R.H."/>
        </authorList>
    </citation>
    <scope>NUCLEOTIDE SEQUENCE [LARGE SCALE GENOMIC DNA]</scope>
    <source>
        <strain evidence="3 4">SY-3-19</strain>
    </source>
</reference>
<dbReference type="SUPFAM" id="SSF54427">
    <property type="entry name" value="NTF2-like"/>
    <property type="match status" value="1"/>
</dbReference>
<evidence type="ECO:0000256" key="1">
    <source>
        <dbReference type="ARBA" id="ARBA00009570"/>
    </source>
</evidence>
<dbReference type="EMBL" id="PJCH01000008">
    <property type="protein sequence ID" value="PQA87373.1"/>
    <property type="molecule type" value="Genomic_DNA"/>
</dbReference>
<comment type="caution">
    <text evidence="3">The sequence shown here is derived from an EMBL/GenBank/DDBJ whole genome shotgun (WGS) entry which is preliminary data.</text>
</comment>
<keyword evidence="3" id="KW-0223">Dioxygenase</keyword>
<dbReference type="GO" id="GO:0051213">
    <property type="term" value="F:dioxygenase activity"/>
    <property type="evidence" value="ECO:0007669"/>
    <property type="project" value="UniProtKB-KW"/>
</dbReference>
<dbReference type="InterPro" id="IPR032710">
    <property type="entry name" value="NTF2-like_dom_sf"/>
</dbReference>
<evidence type="ECO:0000313" key="3">
    <source>
        <dbReference type="EMBL" id="PQA87373.1"/>
    </source>
</evidence>
<dbReference type="InterPro" id="IPR000391">
    <property type="entry name" value="Rng_hydr_dOase-bsu"/>
</dbReference>
<dbReference type="Proteomes" id="UP000239504">
    <property type="component" value="Unassembled WGS sequence"/>
</dbReference>
<dbReference type="OrthoDB" id="5517499at2"/>
<evidence type="ECO:0000313" key="4">
    <source>
        <dbReference type="Proteomes" id="UP000239504"/>
    </source>
</evidence>
<keyword evidence="4" id="KW-1185">Reference proteome</keyword>